<reference evidence="1" key="1">
    <citation type="submission" date="2016-06" db="UniProtKB">
        <authorList>
            <consortium name="WormBaseParasite"/>
        </authorList>
    </citation>
    <scope>IDENTIFICATION</scope>
</reference>
<evidence type="ECO:0000313" key="1">
    <source>
        <dbReference type="WBParaSite" id="OFLC_0001414701-mRNA-1"/>
    </source>
</evidence>
<accession>A0A183I327</accession>
<dbReference type="STRING" id="387005.A0A183I327"/>
<protein>
    <submittedName>
        <fullName evidence="1">Uncharacterized protein</fullName>
    </submittedName>
</protein>
<dbReference type="AlphaFoldDB" id="A0A183I327"/>
<dbReference type="WBParaSite" id="OFLC_0001414701-mRNA-1">
    <property type="protein sequence ID" value="OFLC_0001414701-mRNA-1"/>
    <property type="gene ID" value="OFLC_0001414701"/>
</dbReference>
<organism evidence="1">
    <name type="scientific">Onchocerca flexuosa</name>
    <dbReference type="NCBI Taxonomy" id="387005"/>
    <lineage>
        <taxon>Eukaryota</taxon>
        <taxon>Metazoa</taxon>
        <taxon>Ecdysozoa</taxon>
        <taxon>Nematoda</taxon>
        <taxon>Chromadorea</taxon>
        <taxon>Rhabditida</taxon>
        <taxon>Spirurina</taxon>
        <taxon>Spiruromorpha</taxon>
        <taxon>Filarioidea</taxon>
        <taxon>Onchocercidae</taxon>
        <taxon>Onchocerca</taxon>
    </lineage>
</organism>
<name>A0A183I327_9BILA</name>
<sequence>LRTIFQNLSNSNFSIISKFQITPYGQCHCRFSKLRDKIFRRQINHCQFDGIRNFTSIDGLTQHNYQQSVVYIQNAKSNADIVDIEGEEKMILKSSIIADWNLIVETKYVNCIKPII</sequence>
<proteinExistence type="predicted"/>